<dbReference type="InterPro" id="IPR009721">
    <property type="entry name" value="O-acyltransferase_WSD1_C"/>
</dbReference>
<dbReference type="Pfam" id="PF06974">
    <property type="entry name" value="WS_DGAT_C"/>
    <property type="match status" value="2"/>
</dbReference>
<evidence type="ECO:0000259" key="13">
    <source>
        <dbReference type="Pfam" id="PF00195"/>
    </source>
</evidence>
<feature type="domain" description="Chalcone/stilbene synthase N-terminal" evidence="13">
    <location>
        <begin position="361"/>
        <end position="544"/>
    </location>
</feature>
<evidence type="ECO:0000256" key="12">
    <source>
        <dbReference type="SAM" id="MobiDB-lite"/>
    </source>
</evidence>
<feature type="compositionally biased region" description="Pro residues" evidence="12">
    <location>
        <begin position="139"/>
        <end position="148"/>
    </location>
</feature>
<dbReference type="InterPro" id="IPR045034">
    <property type="entry name" value="O-acyltransferase_WSD1-like"/>
</dbReference>
<accession>A0A5J9WFG3</accession>
<dbReference type="InterPro" id="IPR004255">
    <property type="entry name" value="O-acyltransferase_WSD1_N"/>
</dbReference>
<feature type="domain" description="O-acyltransferase WSD1-like N-terminal" evidence="14">
    <location>
        <begin position="21"/>
        <end position="161"/>
    </location>
</feature>
<evidence type="ECO:0000256" key="7">
    <source>
        <dbReference type="ARBA" id="ARBA00022824"/>
    </source>
</evidence>
<dbReference type="FunFam" id="3.40.47.10:FF:000025">
    <property type="entry name" value="Chalcone synthase 2"/>
    <property type="match status" value="1"/>
</dbReference>
<organism evidence="16 17">
    <name type="scientific">Eragrostis curvula</name>
    <name type="common">weeping love grass</name>
    <dbReference type="NCBI Taxonomy" id="38414"/>
    <lineage>
        <taxon>Eukaryota</taxon>
        <taxon>Viridiplantae</taxon>
        <taxon>Streptophyta</taxon>
        <taxon>Embryophyta</taxon>
        <taxon>Tracheophyta</taxon>
        <taxon>Spermatophyta</taxon>
        <taxon>Magnoliopsida</taxon>
        <taxon>Liliopsida</taxon>
        <taxon>Poales</taxon>
        <taxon>Poaceae</taxon>
        <taxon>PACMAD clade</taxon>
        <taxon>Chloridoideae</taxon>
        <taxon>Eragrostideae</taxon>
        <taxon>Eragrostidinae</taxon>
        <taxon>Eragrostis</taxon>
    </lineage>
</organism>
<feature type="non-terminal residue" evidence="16">
    <location>
        <position position="1"/>
    </location>
</feature>
<dbReference type="GO" id="GO:0005886">
    <property type="term" value="C:plasma membrane"/>
    <property type="evidence" value="ECO:0007669"/>
    <property type="project" value="UniProtKB-SubCell"/>
</dbReference>
<comment type="caution">
    <text evidence="16">The sequence shown here is derived from an EMBL/GenBank/DDBJ whole genome shotgun (WGS) entry which is preliminary data.</text>
</comment>
<dbReference type="InterPro" id="IPR001099">
    <property type="entry name" value="Chalcone/stilbene_synt_N"/>
</dbReference>
<keyword evidence="17" id="KW-1185">Reference proteome</keyword>
<evidence type="ECO:0000256" key="2">
    <source>
        <dbReference type="ARBA" id="ARBA00004586"/>
    </source>
</evidence>
<gene>
    <name evidence="16" type="ORF">EJB05_06246</name>
</gene>
<dbReference type="SUPFAM" id="SSF52777">
    <property type="entry name" value="CoA-dependent acyltransferases"/>
    <property type="match status" value="2"/>
</dbReference>
<proteinExistence type="inferred from homology"/>
<dbReference type="GO" id="GO:0047196">
    <property type="term" value="F:long-chain-alcohol O-fatty-acyltransferase activity"/>
    <property type="evidence" value="ECO:0007669"/>
    <property type="project" value="UniProtKB-EC"/>
</dbReference>
<comment type="catalytic activity">
    <reaction evidence="10">
        <text>a long chain fatty alcohol + a fatty acyl-CoA = a long-chain alcohol wax ester + CoA</text>
        <dbReference type="Rhea" id="RHEA:38443"/>
        <dbReference type="ChEBI" id="CHEBI:17135"/>
        <dbReference type="ChEBI" id="CHEBI:57287"/>
        <dbReference type="ChEBI" id="CHEBI:77636"/>
        <dbReference type="ChEBI" id="CHEBI:235323"/>
        <dbReference type="EC" id="2.3.1.75"/>
    </reaction>
</comment>
<evidence type="ECO:0000313" key="17">
    <source>
        <dbReference type="Proteomes" id="UP000324897"/>
    </source>
</evidence>
<name>A0A5J9WFG3_9POAL</name>
<dbReference type="Proteomes" id="UP000324897">
    <property type="component" value="Chromosome 5"/>
</dbReference>
<evidence type="ECO:0000256" key="9">
    <source>
        <dbReference type="ARBA" id="ARBA00024360"/>
    </source>
</evidence>
<evidence type="ECO:0000256" key="5">
    <source>
        <dbReference type="ARBA" id="ARBA00005531"/>
    </source>
</evidence>
<keyword evidence="8" id="KW-0012">Acyltransferase</keyword>
<dbReference type="PANTHER" id="PTHR31650:SF71">
    <property type="match status" value="1"/>
</dbReference>
<evidence type="ECO:0000259" key="14">
    <source>
        <dbReference type="Pfam" id="PF03007"/>
    </source>
</evidence>
<dbReference type="AlphaFoldDB" id="A0A5J9WFG3"/>
<dbReference type="InterPro" id="IPR016039">
    <property type="entry name" value="Thiolase-like"/>
</dbReference>
<dbReference type="GO" id="GO:0019432">
    <property type="term" value="P:triglyceride biosynthetic process"/>
    <property type="evidence" value="ECO:0007669"/>
    <property type="project" value="UniProtKB-UniPathway"/>
</dbReference>
<comment type="catalytic activity">
    <reaction evidence="11">
        <text>an acyl-CoA + a 1,2-diacyl-sn-glycerol = a triacyl-sn-glycerol + CoA</text>
        <dbReference type="Rhea" id="RHEA:10868"/>
        <dbReference type="ChEBI" id="CHEBI:17815"/>
        <dbReference type="ChEBI" id="CHEBI:57287"/>
        <dbReference type="ChEBI" id="CHEBI:58342"/>
        <dbReference type="ChEBI" id="CHEBI:64615"/>
        <dbReference type="EC" id="2.3.1.20"/>
    </reaction>
</comment>
<dbReference type="OrthoDB" id="619536at2759"/>
<evidence type="ECO:0000259" key="15">
    <source>
        <dbReference type="Pfam" id="PF06974"/>
    </source>
</evidence>
<evidence type="ECO:0000256" key="10">
    <source>
        <dbReference type="ARBA" id="ARBA00047604"/>
    </source>
</evidence>
<dbReference type="PANTHER" id="PTHR31650">
    <property type="entry name" value="O-ACYLTRANSFERASE (WSD1-LIKE) FAMILY PROTEIN"/>
    <property type="match status" value="1"/>
</dbReference>
<evidence type="ECO:0000313" key="16">
    <source>
        <dbReference type="EMBL" id="TVU46695.1"/>
    </source>
</evidence>
<sequence>MKDLYVVVASGLATPLNPAVFRAGIEAQLARHPYFRSIQVTDKDDTPRWVPTAVNIDDHIVVPRLDNDDPDKAVGDYLSSLSTLPMDHTRPPWEFHFLDVGTSEAASTVALRVHHALADGMSLITLLVSSSRSAADPAKPAPAPPPRPAARAPSTRHRAPRDTKTRKTVLGSVLPVNTRPTTSLQMDVDMIKSGKSNAVRWGNRLGYIILPFHIALHNDPLEYVRKAKQIIDRKKSSLEAVVLQMAIEITFKIFGPKAGAYIFNNVLANTTITFSNLIGPPEHIELCGHPVAYIAPSFYGLQQALSVHYQSYSKCIKVILAVDEAQFPDSRQLLDDFAESLNLTKQAVARTSPKIFKDEVSEIRHAQRADGPAAVLGIGTANPTFSIHQDMFPDYYFRVTKKEHLTHLKDTFSKLCRIMGLERRFFHHTEQMLNANPGFLHGTPSALDARLDIVAKAAPELAASAAAKAIVRWGRPATDITHLVVATSSEARAPAADLALASLLGLRANVCRTALQLNGCSAGCAALRLAKDIAENNRGARVLLKNMAEPLSPVERLMKDLYVVVAIGLATPLNPAVFRAGIEAQLARHPYFRSIQVTDKDDTPRWVPTAVNIDDHIVVPRLDNDDPDKAVEDYLSSLSTLPMDHTRPPWEFHFLDVRTSEAASTVALRVHHALADGMSLITLLVSSSRSAAARPSPRPRPPPPHGRHLRATVLRVPGVEYLVLSLARMAHPSGCDTKTRKTVLRSVLPVNTRPTTSLQMDVDMIKSGKSNAVRWGNRLGYIILPFHVALHNDPLEYVRKAKQIIDRKNSSLEAVVLKMAIEITFIMFGPKAGAYIFNNVLANTTITFSNLIGPPEYIELCGHPVAYIAPSVYGLEQVSHLPCKT</sequence>
<feature type="domain" description="O-acyltransferase WSD1 C-terminal" evidence="15">
    <location>
        <begin position="775"/>
        <end position="877"/>
    </location>
</feature>
<evidence type="ECO:0000256" key="1">
    <source>
        <dbReference type="ARBA" id="ARBA00004162"/>
    </source>
</evidence>
<keyword evidence="6" id="KW-0808">Transferase</keyword>
<comment type="pathway">
    <text evidence="4">Lipid metabolism.</text>
</comment>
<comment type="similarity">
    <text evidence="5">Belongs to the thiolase-like superfamily. Chalcone/stilbene synthases family.</text>
</comment>
<protein>
    <submittedName>
        <fullName evidence="16">Uncharacterized protein</fullName>
    </submittedName>
</protein>
<dbReference type="UniPathway" id="UPA00282"/>
<dbReference type="SUPFAM" id="SSF53901">
    <property type="entry name" value="Thiolase-like"/>
    <property type="match status" value="1"/>
</dbReference>
<comment type="subcellular location">
    <subcellularLocation>
        <location evidence="1">Cell membrane</location>
        <topology evidence="1">Single-pass membrane protein</topology>
    </subcellularLocation>
    <subcellularLocation>
        <location evidence="2">Endoplasmic reticulum membrane</location>
    </subcellularLocation>
</comment>
<keyword evidence="7" id="KW-0256">Endoplasmic reticulum</keyword>
<feature type="domain" description="O-acyltransferase WSD1-like N-terminal" evidence="14">
    <location>
        <begin position="578"/>
        <end position="741"/>
    </location>
</feature>
<dbReference type="InterPro" id="IPR023213">
    <property type="entry name" value="CAT-like_dom_sf"/>
</dbReference>
<dbReference type="GO" id="GO:0004144">
    <property type="term" value="F:diacylglycerol O-acyltransferase activity"/>
    <property type="evidence" value="ECO:0007669"/>
    <property type="project" value="UniProtKB-EC"/>
</dbReference>
<feature type="domain" description="O-acyltransferase WSD1 C-terminal" evidence="15">
    <location>
        <begin position="201"/>
        <end position="343"/>
    </location>
</feature>
<dbReference type="Gene3D" id="3.40.47.10">
    <property type="match status" value="1"/>
</dbReference>
<dbReference type="Gramene" id="TVU46695">
    <property type="protein sequence ID" value="TVU46695"/>
    <property type="gene ID" value="EJB05_06246"/>
</dbReference>
<evidence type="ECO:0000256" key="4">
    <source>
        <dbReference type="ARBA" id="ARBA00005189"/>
    </source>
</evidence>
<feature type="region of interest" description="Disordered" evidence="12">
    <location>
        <begin position="134"/>
        <end position="165"/>
    </location>
</feature>
<dbReference type="EMBL" id="RWGY01000004">
    <property type="protein sequence ID" value="TVU46695.1"/>
    <property type="molecule type" value="Genomic_DNA"/>
</dbReference>
<dbReference type="Gene3D" id="3.30.559.10">
    <property type="entry name" value="Chloramphenicol acetyltransferase-like domain"/>
    <property type="match status" value="2"/>
</dbReference>
<dbReference type="GO" id="GO:0005789">
    <property type="term" value="C:endoplasmic reticulum membrane"/>
    <property type="evidence" value="ECO:0007669"/>
    <property type="project" value="UniProtKB-SubCell"/>
</dbReference>
<evidence type="ECO:0000256" key="11">
    <source>
        <dbReference type="ARBA" id="ARBA00048109"/>
    </source>
</evidence>
<dbReference type="Pfam" id="PF03007">
    <property type="entry name" value="WS_DGAT_cat"/>
    <property type="match status" value="2"/>
</dbReference>
<evidence type="ECO:0000256" key="3">
    <source>
        <dbReference type="ARBA" id="ARBA00004771"/>
    </source>
</evidence>
<evidence type="ECO:0000256" key="8">
    <source>
        <dbReference type="ARBA" id="ARBA00023315"/>
    </source>
</evidence>
<reference evidence="16 17" key="1">
    <citation type="journal article" date="2019" name="Sci. Rep.">
        <title>A high-quality genome of Eragrostis curvula grass provides insights into Poaceae evolution and supports new strategies to enhance forage quality.</title>
        <authorList>
            <person name="Carballo J."/>
            <person name="Santos B.A.C.M."/>
            <person name="Zappacosta D."/>
            <person name="Garbus I."/>
            <person name="Selva J.P."/>
            <person name="Gallo C.A."/>
            <person name="Diaz A."/>
            <person name="Albertini E."/>
            <person name="Caccamo M."/>
            <person name="Echenique V."/>
        </authorList>
    </citation>
    <scope>NUCLEOTIDE SEQUENCE [LARGE SCALE GENOMIC DNA]</scope>
    <source>
        <strain evidence="17">cv. Victoria</strain>
        <tissue evidence="16">Leaf</tissue>
    </source>
</reference>
<evidence type="ECO:0000256" key="6">
    <source>
        <dbReference type="ARBA" id="ARBA00022679"/>
    </source>
</evidence>
<comment type="pathway">
    <text evidence="3">Glycerolipid metabolism; triacylglycerol biosynthesis.</text>
</comment>
<dbReference type="Pfam" id="PF00195">
    <property type="entry name" value="Chal_sti_synt_N"/>
    <property type="match status" value="1"/>
</dbReference>
<comment type="similarity">
    <text evidence="9">In the N-terminal section; belongs to the long-chain O-acyltransferase family.</text>
</comment>